<comment type="similarity">
    <text evidence="1 7 8">Belongs to the universal ribosomal protein uL22 family.</text>
</comment>
<dbReference type="GO" id="GO:0006412">
    <property type="term" value="P:translation"/>
    <property type="evidence" value="ECO:0007669"/>
    <property type="project" value="UniProtKB-UniRule"/>
</dbReference>
<protein>
    <recommendedName>
        <fullName evidence="6 7">Large ribosomal subunit protein uL22</fullName>
    </recommendedName>
</protein>
<comment type="subunit">
    <text evidence="7 9">Part of the 50S ribosomal subunit.</text>
</comment>
<dbReference type="Pfam" id="PF00237">
    <property type="entry name" value="Ribosomal_L22"/>
    <property type="match status" value="1"/>
</dbReference>
<comment type="function">
    <text evidence="7 10">This protein binds specifically to 23S rRNA; its binding is stimulated by other ribosomal proteins, e.g., L4, L17, and L20. It is important during the early stages of 50S assembly. It makes multiple contacts with different domains of the 23S rRNA in the assembled 50S subunit and ribosome.</text>
</comment>
<dbReference type="GO" id="GO:0019843">
    <property type="term" value="F:rRNA binding"/>
    <property type="evidence" value="ECO:0007669"/>
    <property type="project" value="UniProtKB-UniRule"/>
</dbReference>
<feature type="region of interest" description="Disordered" evidence="11">
    <location>
        <begin position="114"/>
        <end position="145"/>
    </location>
</feature>
<sequence length="145" mass="15957">MKASLYNFKQSPRKVRLVADMIRGKRVLIARDTLAFLPKKSSPEIQKLLDSAIANARQQGMNPENLIVKTITVDKGSVLRRFKPMARGRAAGVRRTMSIVNIELGAIVASPKKEVKTEAKAEATEKPARPGKARVKPARPGKTTK</sequence>
<feature type="compositionally biased region" description="Basic residues" evidence="11">
    <location>
        <begin position="129"/>
        <end position="145"/>
    </location>
</feature>
<dbReference type="NCBIfam" id="TIGR01044">
    <property type="entry name" value="rplV_bact"/>
    <property type="match status" value="1"/>
</dbReference>
<dbReference type="GO" id="GO:0003735">
    <property type="term" value="F:structural constituent of ribosome"/>
    <property type="evidence" value="ECO:0007669"/>
    <property type="project" value="InterPro"/>
</dbReference>
<evidence type="ECO:0000256" key="2">
    <source>
        <dbReference type="ARBA" id="ARBA00022730"/>
    </source>
</evidence>
<evidence type="ECO:0000313" key="13">
    <source>
        <dbReference type="Proteomes" id="UP000176377"/>
    </source>
</evidence>
<dbReference type="Proteomes" id="UP000176377">
    <property type="component" value="Unassembled WGS sequence"/>
</dbReference>
<keyword evidence="4 7" id="KW-0689">Ribosomal protein</keyword>
<keyword evidence="2 7" id="KW-0699">rRNA-binding</keyword>
<reference evidence="12 13" key="1">
    <citation type="journal article" date="2016" name="Nat. Commun.">
        <title>Thousands of microbial genomes shed light on interconnected biogeochemical processes in an aquifer system.</title>
        <authorList>
            <person name="Anantharaman K."/>
            <person name="Brown C.T."/>
            <person name="Hug L.A."/>
            <person name="Sharon I."/>
            <person name="Castelle C.J."/>
            <person name="Probst A.J."/>
            <person name="Thomas B.C."/>
            <person name="Singh A."/>
            <person name="Wilkins M.J."/>
            <person name="Karaoz U."/>
            <person name="Brodie E.L."/>
            <person name="Williams K.H."/>
            <person name="Hubbard S.S."/>
            <person name="Banfield J.F."/>
        </authorList>
    </citation>
    <scope>NUCLEOTIDE SEQUENCE [LARGE SCALE GENOMIC DNA]</scope>
</reference>
<evidence type="ECO:0000256" key="10">
    <source>
        <dbReference type="RuleBase" id="RU004008"/>
    </source>
</evidence>
<dbReference type="GO" id="GO:0022625">
    <property type="term" value="C:cytosolic large ribosomal subunit"/>
    <property type="evidence" value="ECO:0007669"/>
    <property type="project" value="TreeGrafter"/>
</dbReference>
<evidence type="ECO:0000256" key="7">
    <source>
        <dbReference type="HAMAP-Rule" id="MF_01331"/>
    </source>
</evidence>
<evidence type="ECO:0000256" key="1">
    <source>
        <dbReference type="ARBA" id="ARBA00009451"/>
    </source>
</evidence>
<dbReference type="InterPro" id="IPR047867">
    <property type="entry name" value="Ribosomal_uL22_bac/org-type"/>
</dbReference>
<evidence type="ECO:0000256" key="11">
    <source>
        <dbReference type="SAM" id="MobiDB-lite"/>
    </source>
</evidence>
<dbReference type="InterPro" id="IPR001063">
    <property type="entry name" value="Ribosomal_uL22"/>
</dbReference>
<evidence type="ECO:0000256" key="4">
    <source>
        <dbReference type="ARBA" id="ARBA00022980"/>
    </source>
</evidence>
<organism evidence="12 13">
    <name type="scientific">Candidatus Kaiserbacteria bacterium RIFCSPHIGHO2_01_FULL_56_24</name>
    <dbReference type="NCBI Taxonomy" id="1798487"/>
    <lineage>
        <taxon>Bacteria</taxon>
        <taxon>Candidatus Kaiseribacteriota</taxon>
    </lineage>
</organism>
<evidence type="ECO:0000256" key="8">
    <source>
        <dbReference type="RuleBase" id="RU004005"/>
    </source>
</evidence>
<feature type="compositionally biased region" description="Basic and acidic residues" evidence="11">
    <location>
        <begin position="114"/>
        <end position="128"/>
    </location>
</feature>
<accession>A0A1F6D884</accession>
<evidence type="ECO:0000256" key="9">
    <source>
        <dbReference type="RuleBase" id="RU004006"/>
    </source>
</evidence>
<dbReference type="SUPFAM" id="SSF54843">
    <property type="entry name" value="Ribosomal protein L22"/>
    <property type="match status" value="1"/>
</dbReference>
<evidence type="ECO:0000256" key="3">
    <source>
        <dbReference type="ARBA" id="ARBA00022884"/>
    </source>
</evidence>
<dbReference type="Gene3D" id="3.90.470.10">
    <property type="entry name" value="Ribosomal protein L22/L17"/>
    <property type="match status" value="1"/>
</dbReference>
<dbReference type="CDD" id="cd00336">
    <property type="entry name" value="Ribosomal_L22"/>
    <property type="match status" value="1"/>
</dbReference>
<dbReference type="InterPro" id="IPR005727">
    <property type="entry name" value="Ribosomal_uL22_bac/chlpt-type"/>
</dbReference>
<dbReference type="EMBL" id="MFLA01000047">
    <property type="protein sequence ID" value="OGG57649.1"/>
    <property type="molecule type" value="Genomic_DNA"/>
</dbReference>
<evidence type="ECO:0000256" key="6">
    <source>
        <dbReference type="ARBA" id="ARBA00035207"/>
    </source>
</evidence>
<dbReference type="AlphaFoldDB" id="A0A1F6D884"/>
<dbReference type="PANTHER" id="PTHR13501">
    <property type="entry name" value="CHLOROPLAST 50S RIBOSOMAL PROTEIN L22-RELATED"/>
    <property type="match status" value="1"/>
</dbReference>
<keyword evidence="5 7" id="KW-0687">Ribonucleoprotein</keyword>
<gene>
    <name evidence="7" type="primary">rplV</name>
    <name evidence="12" type="ORF">A2765_05930</name>
</gene>
<name>A0A1F6D884_9BACT</name>
<keyword evidence="3 7" id="KW-0694">RNA-binding</keyword>
<dbReference type="PANTHER" id="PTHR13501:SF8">
    <property type="entry name" value="LARGE RIBOSOMAL SUBUNIT PROTEIN UL22M"/>
    <property type="match status" value="1"/>
</dbReference>
<dbReference type="InterPro" id="IPR036394">
    <property type="entry name" value="Ribosomal_uL22_sf"/>
</dbReference>
<evidence type="ECO:0000256" key="5">
    <source>
        <dbReference type="ARBA" id="ARBA00023274"/>
    </source>
</evidence>
<comment type="function">
    <text evidence="7">The globular domain of the protein is located near the polypeptide exit tunnel on the outside of the subunit, while an extended beta-hairpin is found that lines the wall of the exit tunnel in the center of the 70S ribosome.</text>
</comment>
<dbReference type="HAMAP" id="MF_01331_B">
    <property type="entry name" value="Ribosomal_uL22_B"/>
    <property type="match status" value="1"/>
</dbReference>
<proteinExistence type="inferred from homology"/>
<evidence type="ECO:0000313" key="12">
    <source>
        <dbReference type="EMBL" id="OGG57649.1"/>
    </source>
</evidence>
<comment type="caution">
    <text evidence="12">The sequence shown here is derived from an EMBL/GenBank/DDBJ whole genome shotgun (WGS) entry which is preliminary data.</text>
</comment>